<reference evidence="2 3" key="1">
    <citation type="submission" date="2018-05" db="EMBL/GenBank/DDBJ databases">
        <title>The draft genome of strain NS-104.</title>
        <authorList>
            <person name="Hang P."/>
            <person name="Jiang J."/>
        </authorList>
    </citation>
    <scope>NUCLEOTIDE SEQUENCE [LARGE SCALE GENOMIC DNA]</scope>
    <source>
        <strain evidence="2 3">NS-104</strain>
    </source>
</reference>
<keyword evidence="3" id="KW-1185">Reference proteome</keyword>
<accession>A0A2U2DU51</accession>
<proteinExistence type="predicted"/>
<organism evidence="2 3">
    <name type="scientific">Metarhizobium album</name>
    <dbReference type="NCBI Taxonomy" id="2182425"/>
    <lineage>
        <taxon>Bacteria</taxon>
        <taxon>Pseudomonadati</taxon>
        <taxon>Pseudomonadota</taxon>
        <taxon>Alphaproteobacteria</taxon>
        <taxon>Hyphomicrobiales</taxon>
        <taxon>Rhizobiaceae</taxon>
        <taxon>Metarhizobium</taxon>
    </lineage>
</organism>
<dbReference type="EMBL" id="QFBC01000003">
    <property type="protein sequence ID" value="PWE56843.1"/>
    <property type="molecule type" value="Genomic_DNA"/>
</dbReference>
<protein>
    <recommendedName>
        <fullName evidence="1">Phosphodiester glycosidase domain-containing protein</fullName>
    </recommendedName>
</protein>
<dbReference type="InterPro" id="IPR018711">
    <property type="entry name" value="NAGPA"/>
</dbReference>
<feature type="domain" description="Phosphodiester glycosidase" evidence="1">
    <location>
        <begin position="69"/>
        <end position="218"/>
    </location>
</feature>
<name>A0A2U2DU51_9HYPH</name>
<dbReference type="AlphaFoldDB" id="A0A2U2DU51"/>
<comment type="caution">
    <text evidence="2">The sequence shown here is derived from an EMBL/GenBank/DDBJ whole genome shotgun (WGS) entry which is preliminary data.</text>
</comment>
<sequence>MAVSAALFSGHVAMAGETCRSVMHLGQPYTVCSFDPARSEIRLYHSNYAGKPYGSFRAMLDDVAVDRTTVHFAMNAGMYHHDLSPVGLYVENGIERQKVSTKAGWGNFHLLPNGIFYVDGKKAGVMETTAYLATGMKSWYATQSGPMLVIDGKIHPRFIPDSDSLHIRNGIGVDGKGIVHTVVSERAVRFYDLALLFRDELGCANALFFDGTISSLYVPEMKRHDGLFPVGPIFAVVTSRPG</sequence>
<evidence type="ECO:0000313" key="3">
    <source>
        <dbReference type="Proteomes" id="UP000245252"/>
    </source>
</evidence>
<gene>
    <name evidence="2" type="ORF">DEM27_10110</name>
</gene>
<evidence type="ECO:0000259" key="1">
    <source>
        <dbReference type="Pfam" id="PF09992"/>
    </source>
</evidence>
<evidence type="ECO:0000313" key="2">
    <source>
        <dbReference type="EMBL" id="PWE56843.1"/>
    </source>
</evidence>
<dbReference type="Proteomes" id="UP000245252">
    <property type="component" value="Unassembled WGS sequence"/>
</dbReference>
<dbReference type="Pfam" id="PF09992">
    <property type="entry name" value="NAGPA"/>
    <property type="match status" value="1"/>
</dbReference>
<dbReference type="OrthoDB" id="5515706at2"/>